<accession>A0A1Q9CWR8</accession>
<proteinExistence type="predicted"/>
<protein>
    <submittedName>
        <fullName evidence="2">Uncharacterized protein</fullName>
    </submittedName>
</protein>
<evidence type="ECO:0000313" key="3">
    <source>
        <dbReference type="Proteomes" id="UP000186817"/>
    </source>
</evidence>
<organism evidence="2 3">
    <name type="scientific">Symbiodinium microadriaticum</name>
    <name type="common">Dinoflagellate</name>
    <name type="synonym">Zooxanthella microadriatica</name>
    <dbReference type="NCBI Taxonomy" id="2951"/>
    <lineage>
        <taxon>Eukaryota</taxon>
        <taxon>Sar</taxon>
        <taxon>Alveolata</taxon>
        <taxon>Dinophyceae</taxon>
        <taxon>Suessiales</taxon>
        <taxon>Symbiodiniaceae</taxon>
        <taxon>Symbiodinium</taxon>
    </lineage>
</organism>
<gene>
    <name evidence="2" type="ORF">AK812_SmicGene31406</name>
</gene>
<feature type="compositionally biased region" description="Basic residues" evidence="1">
    <location>
        <begin position="57"/>
        <end position="67"/>
    </location>
</feature>
<evidence type="ECO:0000256" key="1">
    <source>
        <dbReference type="SAM" id="MobiDB-lite"/>
    </source>
</evidence>
<evidence type="ECO:0000313" key="2">
    <source>
        <dbReference type="EMBL" id="OLP87366.1"/>
    </source>
</evidence>
<dbReference type="Proteomes" id="UP000186817">
    <property type="component" value="Unassembled WGS sequence"/>
</dbReference>
<name>A0A1Q9CWR8_SYMMI</name>
<dbReference type="OrthoDB" id="10314687at2759"/>
<sequence length="135" mass="14870">MSTELSGALLAQAQPLAFTYPAQQYRMGDLLFIASVPVFGCPREPFDPDVETEWPRRRTKTRSKQKNIKRDTRSEEVKQQVAARPITAVATTSPDLMAPGTSYSVSGWTETTGRVDAECIAARRSAVEGLRHLGS</sequence>
<reference evidence="2 3" key="1">
    <citation type="submission" date="2016-02" db="EMBL/GenBank/DDBJ databases">
        <title>Genome analysis of coral dinoflagellate symbionts highlights evolutionary adaptations to a symbiotic lifestyle.</title>
        <authorList>
            <person name="Aranda M."/>
            <person name="Li Y."/>
            <person name="Liew Y.J."/>
            <person name="Baumgarten S."/>
            <person name="Simakov O."/>
            <person name="Wilson M."/>
            <person name="Piel J."/>
            <person name="Ashoor H."/>
            <person name="Bougouffa S."/>
            <person name="Bajic V.B."/>
            <person name="Ryu T."/>
            <person name="Ravasi T."/>
            <person name="Bayer T."/>
            <person name="Micklem G."/>
            <person name="Kim H."/>
            <person name="Bhak J."/>
            <person name="Lajeunesse T.C."/>
            <person name="Voolstra C.R."/>
        </authorList>
    </citation>
    <scope>NUCLEOTIDE SEQUENCE [LARGE SCALE GENOMIC DNA]</scope>
    <source>
        <strain evidence="2 3">CCMP2467</strain>
    </source>
</reference>
<feature type="region of interest" description="Disordered" evidence="1">
    <location>
        <begin position="45"/>
        <end position="82"/>
    </location>
</feature>
<dbReference type="EMBL" id="LSRX01000863">
    <property type="protein sequence ID" value="OLP87366.1"/>
    <property type="molecule type" value="Genomic_DNA"/>
</dbReference>
<feature type="compositionally biased region" description="Basic and acidic residues" evidence="1">
    <location>
        <begin position="68"/>
        <end position="78"/>
    </location>
</feature>
<comment type="caution">
    <text evidence="2">The sequence shown here is derived from an EMBL/GenBank/DDBJ whole genome shotgun (WGS) entry which is preliminary data.</text>
</comment>
<dbReference type="AlphaFoldDB" id="A0A1Q9CWR8"/>
<keyword evidence="3" id="KW-1185">Reference proteome</keyword>